<keyword evidence="4" id="KW-1185">Reference proteome</keyword>
<gene>
    <name evidence="3" type="ORF">GL50803_0011099</name>
</gene>
<dbReference type="STRING" id="184922.A8B609"/>
<evidence type="ECO:0000313" key="4">
    <source>
        <dbReference type="Proteomes" id="UP000001548"/>
    </source>
</evidence>
<dbReference type="OMA" id="DTMTIYS"/>
<dbReference type="EMBL" id="AACB03000001">
    <property type="protein sequence ID" value="KAE8305066.1"/>
    <property type="molecule type" value="Genomic_DNA"/>
</dbReference>
<feature type="compositionally biased region" description="Polar residues" evidence="2">
    <location>
        <begin position="174"/>
        <end position="185"/>
    </location>
</feature>
<dbReference type="AlphaFoldDB" id="A8B609"/>
<dbReference type="SMR" id="A8B609"/>
<feature type="coiled-coil region" evidence="1">
    <location>
        <begin position="218"/>
        <end position="284"/>
    </location>
</feature>
<feature type="coiled-coil region" evidence="1">
    <location>
        <begin position="396"/>
        <end position="430"/>
    </location>
</feature>
<dbReference type="PANTHER" id="PTHR24120:SF4">
    <property type="entry name" value="GH07239P"/>
    <property type="match status" value="1"/>
</dbReference>
<dbReference type="Proteomes" id="UP000001548">
    <property type="component" value="Unassembled WGS sequence"/>
</dbReference>
<feature type="region of interest" description="Disordered" evidence="2">
    <location>
        <begin position="166"/>
        <end position="192"/>
    </location>
</feature>
<dbReference type="SMART" id="SM00248">
    <property type="entry name" value="ANK"/>
    <property type="match status" value="3"/>
</dbReference>
<dbReference type="VEuPathDB" id="GiardiaDB:GL50803_11099"/>
<proteinExistence type="predicted"/>
<evidence type="ECO:0000313" key="3">
    <source>
        <dbReference type="EMBL" id="KAE8305066.1"/>
    </source>
</evidence>
<reference evidence="3 4" key="1">
    <citation type="journal article" date="2007" name="Science">
        <title>Genomic minimalism in the early diverging intestinal parasite Giardia lamblia.</title>
        <authorList>
            <person name="Morrison H.G."/>
            <person name="McArthur A.G."/>
            <person name="Gillin F.D."/>
            <person name="Aley S.B."/>
            <person name="Adam R.D."/>
            <person name="Olsen G.J."/>
            <person name="Best A.A."/>
            <person name="Cande W.Z."/>
            <person name="Chen F."/>
            <person name="Cipriano M.J."/>
            <person name="Davids B.J."/>
            <person name="Dawson S.C."/>
            <person name="Elmendorf H.G."/>
            <person name="Hehl A.B."/>
            <person name="Holder M.E."/>
            <person name="Huse S.M."/>
            <person name="Kim U.U."/>
            <person name="Lasek-Nesselquist E."/>
            <person name="Manning G."/>
            <person name="Nigam A."/>
            <person name="Nixon J.E."/>
            <person name="Palm D."/>
            <person name="Passamaneck N.E."/>
            <person name="Prabhu A."/>
            <person name="Reich C.I."/>
            <person name="Reiner D.S."/>
            <person name="Samuelson J."/>
            <person name="Svard S.G."/>
            <person name="Sogin M.L."/>
        </authorList>
    </citation>
    <scope>NUCLEOTIDE SEQUENCE [LARGE SCALE GENOMIC DNA]</scope>
    <source>
        <strain evidence="3 4">WB C6</strain>
    </source>
</reference>
<dbReference type="PROSITE" id="PS50088">
    <property type="entry name" value="ANK_REPEAT"/>
    <property type="match status" value="1"/>
</dbReference>
<dbReference type="KEGG" id="gla:GL50803_0011099"/>
<dbReference type="SUPFAM" id="SSF48403">
    <property type="entry name" value="Ankyrin repeat"/>
    <property type="match status" value="1"/>
</dbReference>
<organism evidence="3 4">
    <name type="scientific">Giardia intestinalis (strain ATCC 50803 / WB clone C6)</name>
    <name type="common">Giardia lamblia</name>
    <dbReference type="NCBI Taxonomy" id="184922"/>
    <lineage>
        <taxon>Eukaryota</taxon>
        <taxon>Metamonada</taxon>
        <taxon>Diplomonadida</taxon>
        <taxon>Hexamitidae</taxon>
        <taxon>Giardiinae</taxon>
        <taxon>Giardia</taxon>
    </lineage>
</organism>
<comment type="caution">
    <text evidence="3">The sequence shown here is derived from an EMBL/GenBank/DDBJ whole genome shotgun (WGS) entry which is preliminary data.</text>
</comment>
<dbReference type="InterPro" id="IPR036770">
    <property type="entry name" value="Ankyrin_rpt-contain_sf"/>
</dbReference>
<dbReference type="HOGENOM" id="CLU_325559_0_0_1"/>
<accession>A8B609</accession>
<dbReference type="GeneID" id="5702275"/>
<dbReference type="PANTHER" id="PTHR24120">
    <property type="entry name" value="GH07239P"/>
    <property type="match status" value="1"/>
</dbReference>
<protein>
    <submittedName>
        <fullName evidence="3">Ankyrin repeat protein 1</fullName>
    </submittedName>
</protein>
<sequence>MSDQWFSALKRADNTYVMAHLEEYFLAVDEGTNSSLTIAVLYANKEAIAAICNLYANTLRTACDEKKRTAILTSLTQGMKACLRNDEADIFALLCPHLLSAQIVSKVDMMERAIEASAYSIVELLLRDEELGSEHVEKVLQSVHSPTSAQYNRIVEMLAHRKQSARAIQPESLADQSEQVQTGSASALDKKTGESIATATSGMGTHTLTEEWMARATKSMLQEAVKALQAELLKEQSQSRKYQDIISSILSNEKQSYETMDTKLRSLTEQLKTQEKQLCEKEEEIARLTTELTAATQASGQMVHPISLTLTSNAVETPNMSEEAQIKDNLAASADAESICKQMLSEYSILKSNLLTLGLESSIISQNFAKVSVLTEIASTEIQTLRRSCLDAIAEAEAIRDRLSVVQNERDALNTELQQLKQSITLLRQTAAESDTKQTDPTHPQDVQEPSIECCTSDLIPLAAHNDVETRMIDTMTIYSYLEEEEGKKAAADDDACSLTKLIEQLADHGVQVECVGPGVHLRVVDPTRLSILLQEALQQPGASVLYPSEFSVANFHQLERQAEPSNARTEEIQALQPQPQPQSQSQPGAELEGSLAEAQTLIARLTEELLEKDKAIAELNQCLAQIPLADCDVISDHRKEGVGNMERVACILYQRALCERDKVLRDIEESKESADNPYIVSFVTQRKLNSIIPCEETLLRELFSKACLRHDILHEDADGIWLEVLEVTIQARNYHLSEYLRSKLVRVSNVLHDQCNRGATLHGFVPMNNLAAVYLLAPRLSNIRDQNGRTALMVAAELDQLDIVRVLLPYEAGAQTSKGHTALMMAAQLGYLRIVQELSPLEAHILDQRGRSAIYYATDGSVYKDVNLSERIIEVIQGHVHSNNL</sequence>
<dbReference type="Gene3D" id="1.25.40.20">
    <property type="entry name" value="Ankyrin repeat-containing domain"/>
    <property type="match status" value="1"/>
</dbReference>
<dbReference type="RefSeq" id="XP_001709352.1">
    <property type="nucleotide sequence ID" value="XM_001709300.1"/>
</dbReference>
<evidence type="ECO:0000256" key="1">
    <source>
        <dbReference type="SAM" id="Coils"/>
    </source>
</evidence>
<name>A8B609_GIAIC</name>
<evidence type="ECO:0000256" key="2">
    <source>
        <dbReference type="SAM" id="MobiDB-lite"/>
    </source>
</evidence>
<dbReference type="InterPro" id="IPR002110">
    <property type="entry name" value="Ankyrin_rpt"/>
</dbReference>
<dbReference type="Pfam" id="PF12796">
    <property type="entry name" value="Ank_2"/>
    <property type="match status" value="1"/>
</dbReference>
<keyword evidence="1" id="KW-0175">Coiled coil</keyword>
<dbReference type="PROSITE" id="PS50297">
    <property type="entry name" value="ANK_REP_REGION"/>
    <property type="match status" value="1"/>
</dbReference>
<feature type="region of interest" description="Disordered" evidence="2">
    <location>
        <begin position="564"/>
        <end position="592"/>
    </location>
</feature>